<dbReference type="Proteomes" id="UP001054945">
    <property type="component" value="Unassembled WGS sequence"/>
</dbReference>
<feature type="compositionally biased region" description="Low complexity" evidence="1">
    <location>
        <begin position="87"/>
        <end position="97"/>
    </location>
</feature>
<keyword evidence="3" id="KW-1185">Reference proteome</keyword>
<organism evidence="2 3">
    <name type="scientific">Caerostris extrusa</name>
    <name type="common">Bark spider</name>
    <name type="synonym">Caerostris bankana</name>
    <dbReference type="NCBI Taxonomy" id="172846"/>
    <lineage>
        <taxon>Eukaryota</taxon>
        <taxon>Metazoa</taxon>
        <taxon>Ecdysozoa</taxon>
        <taxon>Arthropoda</taxon>
        <taxon>Chelicerata</taxon>
        <taxon>Arachnida</taxon>
        <taxon>Araneae</taxon>
        <taxon>Araneomorphae</taxon>
        <taxon>Entelegynae</taxon>
        <taxon>Araneoidea</taxon>
        <taxon>Araneidae</taxon>
        <taxon>Caerostris</taxon>
    </lineage>
</organism>
<evidence type="ECO:0000256" key="1">
    <source>
        <dbReference type="SAM" id="MobiDB-lite"/>
    </source>
</evidence>
<gene>
    <name evidence="2" type="ORF">CEXT_477741</name>
</gene>
<evidence type="ECO:0000313" key="3">
    <source>
        <dbReference type="Proteomes" id="UP001054945"/>
    </source>
</evidence>
<dbReference type="EMBL" id="BPLR01021274">
    <property type="protein sequence ID" value="GIX87884.1"/>
    <property type="molecule type" value="Genomic_DNA"/>
</dbReference>
<accession>A0AAV4NW66</accession>
<feature type="region of interest" description="Disordered" evidence="1">
    <location>
        <begin position="87"/>
        <end position="116"/>
    </location>
</feature>
<comment type="caution">
    <text evidence="2">The sequence shown here is derived from an EMBL/GenBank/DDBJ whole genome shotgun (WGS) entry which is preliminary data.</text>
</comment>
<evidence type="ECO:0000313" key="2">
    <source>
        <dbReference type="EMBL" id="GIX87884.1"/>
    </source>
</evidence>
<feature type="compositionally biased region" description="Basic and acidic residues" evidence="1">
    <location>
        <begin position="103"/>
        <end position="112"/>
    </location>
</feature>
<reference evidence="2 3" key="1">
    <citation type="submission" date="2021-06" db="EMBL/GenBank/DDBJ databases">
        <title>Caerostris extrusa draft genome.</title>
        <authorList>
            <person name="Kono N."/>
            <person name="Arakawa K."/>
        </authorList>
    </citation>
    <scope>NUCLEOTIDE SEQUENCE [LARGE SCALE GENOMIC DNA]</scope>
</reference>
<sequence>MTCRKKELEPCTTGGVIGTNQDAKCKGKGRAWRIETQKARPFVLREPHVHHYPFASIPLIGSTVVWDSGSGSANPALDVRSANSSFFASSSAGARSRLPVPTEKSDRKKSDADLSNPPTVCFAHSKATENLAEEGAETVRVCVEPDAGVFLVATGPGFSSPAAVSDWIHVWQRG</sequence>
<protein>
    <submittedName>
        <fullName evidence="2">Uncharacterized protein</fullName>
    </submittedName>
</protein>
<proteinExistence type="predicted"/>
<name>A0AAV4NW66_CAEEX</name>
<dbReference type="AlphaFoldDB" id="A0AAV4NW66"/>